<proteinExistence type="predicted"/>
<reference evidence="1" key="1">
    <citation type="submission" date="2022-11" db="EMBL/GenBank/DDBJ databases">
        <title>beta-Carotene-producing bacterium, Jeongeuplla avenae sp. nov., alleviates the salt stress of Arabidopsis seedlings.</title>
        <authorList>
            <person name="Jiang L."/>
            <person name="Lee J."/>
        </authorList>
    </citation>
    <scope>NUCLEOTIDE SEQUENCE</scope>
    <source>
        <strain evidence="1">DY_R2A_6</strain>
    </source>
</reference>
<sequence length="119" mass="12244">MTNASAPFVPTAADVGRELGRYVEAPYGGTFDPDICRAFVFGMLQAPSLSPADALALVSWASVLLPHAIAQMPDDEEPTGGPKANVSQAAAMMARAVAALETSTGIAGEAFIGTFSTRN</sequence>
<keyword evidence="2" id="KW-1185">Reference proteome</keyword>
<accession>A0ACD4NKN0</accession>
<protein>
    <submittedName>
        <fullName evidence="1">Uncharacterized protein</fullName>
    </submittedName>
</protein>
<dbReference type="EMBL" id="CP113520">
    <property type="protein sequence ID" value="WAJ27384.1"/>
    <property type="molecule type" value="Genomic_DNA"/>
</dbReference>
<name>A0ACD4NKN0_9HYPH</name>
<evidence type="ECO:0000313" key="1">
    <source>
        <dbReference type="EMBL" id="WAJ27384.1"/>
    </source>
</evidence>
<dbReference type="Proteomes" id="UP001163223">
    <property type="component" value="Chromosome"/>
</dbReference>
<evidence type="ECO:0000313" key="2">
    <source>
        <dbReference type="Proteomes" id="UP001163223"/>
    </source>
</evidence>
<organism evidence="1 2">
    <name type="scientific">Antarcticirhabdus aurantiaca</name>
    <dbReference type="NCBI Taxonomy" id="2606717"/>
    <lineage>
        <taxon>Bacteria</taxon>
        <taxon>Pseudomonadati</taxon>
        <taxon>Pseudomonadota</taxon>
        <taxon>Alphaproteobacteria</taxon>
        <taxon>Hyphomicrobiales</taxon>
        <taxon>Aurantimonadaceae</taxon>
        <taxon>Antarcticirhabdus</taxon>
    </lineage>
</organism>
<gene>
    <name evidence="1" type="ORF">OXU80_21435</name>
</gene>